<dbReference type="CDD" id="cd17319">
    <property type="entry name" value="MFS_ExuT_GudP_like"/>
    <property type="match status" value="1"/>
</dbReference>
<organism evidence="8 9">
    <name type="scientific">Nocardioides luteus</name>
    <dbReference type="NCBI Taxonomy" id="1844"/>
    <lineage>
        <taxon>Bacteria</taxon>
        <taxon>Bacillati</taxon>
        <taxon>Actinomycetota</taxon>
        <taxon>Actinomycetes</taxon>
        <taxon>Propionibacteriales</taxon>
        <taxon>Nocardioidaceae</taxon>
        <taxon>Nocardioides</taxon>
    </lineage>
</organism>
<feature type="transmembrane region" description="Helical" evidence="6">
    <location>
        <begin position="274"/>
        <end position="296"/>
    </location>
</feature>
<dbReference type="OrthoDB" id="9773957at2"/>
<feature type="transmembrane region" description="Helical" evidence="6">
    <location>
        <begin position="150"/>
        <end position="170"/>
    </location>
</feature>
<keyword evidence="9" id="KW-1185">Reference proteome</keyword>
<evidence type="ECO:0000256" key="4">
    <source>
        <dbReference type="ARBA" id="ARBA00022989"/>
    </source>
</evidence>
<keyword evidence="5 6" id="KW-0472">Membrane</keyword>
<evidence type="ECO:0000256" key="2">
    <source>
        <dbReference type="ARBA" id="ARBA00022448"/>
    </source>
</evidence>
<dbReference type="PIRSF" id="PIRSF002808">
    <property type="entry name" value="Hexose_phosphate_transp"/>
    <property type="match status" value="1"/>
</dbReference>
<dbReference type="STRING" id="1844.UG56_018795"/>
<feature type="transmembrane region" description="Helical" evidence="6">
    <location>
        <begin position="399"/>
        <end position="418"/>
    </location>
</feature>
<proteinExistence type="predicted"/>
<comment type="subcellular location">
    <subcellularLocation>
        <location evidence="1">Cell membrane</location>
        <topology evidence="1">Multi-pass membrane protein</topology>
    </subcellularLocation>
</comment>
<feature type="transmembrane region" description="Helical" evidence="6">
    <location>
        <begin position="176"/>
        <end position="197"/>
    </location>
</feature>
<dbReference type="Proteomes" id="UP000033772">
    <property type="component" value="Unassembled WGS sequence"/>
</dbReference>
<accession>A0A1J4N135</accession>
<evidence type="ECO:0000256" key="1">
    <source>
        <dbReference type="ARBA" id="ARBA00004651"/>
    </source>
</evidence>
<comment type="caution">
    <text evidence="8">The sequence shown here is derived from an EMBL/GenBank/DDBJ whole genome shotgun (WGS) entry which is preliminary data.</text>
</comment>
<dbReference type="RefSeq" id="WP_045551291.1">
    <property type="nucleotide sequence ID" value="NZ_JZDQ02000027.1"/>
</dbReference>
<feature type="transmembrane region" description="Helical" evidence="6">
    <location>
        <begin position="308"/>
        <end position="326"/>
    </location>
</feature>
<sequence length="431" mass="46609">MTTSDLRADSGATIGTQRWARLLPIVFITYSLAYLDRSNFSIGIAGGMAEELEITPAVSALIGAAFFLGYFAFQIPGAIYAERRSVRSLIFWSLLAWGVLASVQGLLSSATALIVVRFLIGVVEAAVLPAMVIFLSHWFTSRERGRANTFLILGNPVTVLWLTVVSGFLIEATDWRWMFIIEGLPAVAWAFVFRAMVSDHPQQATWLDPAERDAVVEQIDQEQRALTPVKGYGEAFRSRNVILLSLQYFLWSVGVYGFVFWLPSIVKAASGEGIGMSGLISAIPYVLAVVLMVLNSRASDRAGTRGRFVWPWLLIGAVAFYGSYLLGPDQFWLSFILLTLAGGAMYAPYGPYFAQIPEFLPRNVAGAAIALINSFGALGGFAGSYLVGWLNGTTGSTDASFLLMAGCLALAAVVMLLVKAPAAEPASEPAR</sequence>
<evidence type="ECO:0000313" key="9">
    <source>
        <dbReference type="Proteomes" id="UP000033772"/>
    </source>
</evidence>
<dbReference type="AlphaFoldDB" id="A0A1J4N135"/>
<evidence type="ECO:0000256" key="6">
    <source>
        <dbReference type="SAM" id="Phobius"/>
    </source>
</evidence>
<gene>
    <name evidence="8" type="ORF">UG56_018795</name>
</gene>
<dbReference type="GO" id="GO:0022857">
    <property type="term" value="F:transmembrane transporter activity"/>
    <property type="evidence" value="ECO:0007669"/>
    <property type="project" value="InterPro"/>
</dbReference>
<dbReference type="PROSITE" id="PS50850">
    <property type="entry name" value="MFS"/>
    <property type="match status" value="1"/>
</dbReference>
<feature type="transmembrane region" description="Helical" evidence="6">
    <location>
        <begin position="89"/>
        <end position="107"/>
    </location>
</feature>
<dbReference type="EMBL" id="JZDQ02000027">
    <property type="protein sequence ID" value="OIJ25278.1"/>
    <property type="molecule type" value="Genomic_DNA"/>
</dbReference>
<dbReference type="SUPFAM" id="SSF103473">
    <property type="entry name" value="MFS general substrate transporter"/>
    <property type="match status" value="1"/>
</dbReference>
<feature type="transmembrane region" description="Helical" evidence="6">
    <location>
        <begin position="113"/>
        <end position="138"/>
    </location>
</feature>
<feature type="transmembrane region" description="Helical" evidence="6">
    <location>
        <begin position="241"/>
        <end position="262"/>
    </location>
</feature>
<feature type="transmembrane region" description="Helical" evidence="6">
    <location>
        <begin position="364"/>
        <end position="387"/>
    </location>
</feature>
<dbReference type="InterPro" id="IPR020846">
    <property type="entry name" value="MFS_dom"/>
</dbReference>
<dbReference type="PANTHER" id="PTHR43791:SF100">
    <property type="entry name" value="SUGAR TRANSPORTER"/>
    <property type="match status" value="1"/>
</dbReference>
<keyword evidence="2" id="KW-0813">Transport</keyword>
<evidence type="ECO:0000256" key="3">
    <source>
        <dbReference type="ARBA" id="ARBA00022692"/>
    </source>
</evidence>
<reference evidence="8" key="1">
    <citation type="submission" date="2016-10" db="EMBL/GenBank/DDBJ databases">
        <title>Draft Genome Sequence of Nocardioides luteus Strain BAFB, an Alkane-Degrading Bacterium Isolated from JP-7 Polluted Soil.</title>
        <authorList>
            <person name="Brown L."/>
            <person name="Ruiz O.N."/>
            <person name="Gunasekera T."/>
        </authorList>
    </citation>
    <scope>NUCLEOTIDE SEQUENCE [LARGE SCALE GENOMIC DNA]</scope>
    <source>
        <strain evidence="8">BAFB</strain>
    </source>
</reference>
<evidence type="ECO:0000259" key="7">
    <source>
        <dbReference type="PROSITE" id="PS50850"/>
    </source>
</evidence>
<name>A0A1J4N135_9ACTN</name>
<keyword evidence="3 6" id="KW-0812">Transmembrane</keyword>
<dbReference type="Gene3D" id="1.20.1250.20">
    <property type="entry name" value="MFS general substrate transporter like domains"/>
    <property type="match status" value="2"/>
</dbReference>
<feature type="domain" description="Major facilitator superfamily (MFS) profile" evidence="7">
    <location>
        <begin position="22"/>
        <end position="423"/>
    </location>
</feature>
<protein>
    <submittedName>
        <fullName evidence="8">MFS transporter</fullName>
    </submittedName>
</protein>
<feature type="transmembrane region" description="Helical" evidence="6">
    <location>
        <begin position="57"/>
        <end position="77"/>
    </location>
</feature>
<dbReference type="GO" id="GO:0005886">
    <property type="term" value="C:plasma membrane"/>
    <property type="evidence" value="ECO:0007669"/>
    <property type="project" value="UniProtKB-SubCell"/>
</dbReference>
<keyword evidence="4 6" id="KW-1133">Transmembrane helix</keyword>
<feature type="transmembrane region" description="Helical" evidence="6">
    <location>
        <begin position="332"/>
        <end position="352"/>
    </location>
</feature>
<evidence type="ECO:0000256" key="5">
    <source>
        <dbReference type="ARBA" id="ARBA00023136"/>
    </source>
</evidence>
<dbReference type="PANTHER" id="PTHR43791">
    <property type="entry name" value="PERMEASE-RELATED"/>
    <property type="match status" value="1"/>
</dbReference>
<evidence type="ECO:0000313" key="8">
    <source>
        <dbReference type="EMBL" id="OIJ25278.1"/>
    </source>
</evidence>
<dbReference type="InterPro" id="IPR011701">
    <property type="entry name" value="MFS"/>
</dbReference>
<dbReference type="InterPro" id="IPR000849">
    <property type="entry name" value="Sugar_P_transporter"/>
</dbReference>
<dbReference type="Pfam" id="PF07690">
    <property type="entry name" value="MFS_1"/>
    <property type="match status" value="1"/>
</dbReference>
<dbReference type="InterPro" id="IPR036259">
    <property type="entry name" value="MFS_trans_sf"/>
</dbReference>